<dbReference type="InterPro" id="IPR020806">
    <property type="entry name" value="PKS_PP-bd"/>
</dbReference>
<gene>
    <name evidence="4" type="ORF">FHS39_005012</name>
</gene>
<organism evidence="4 5">
    <name type="scientific">Streptomyces olivoverticillatus</name>
    <dbReference type="NCBI Taxonomy" id="66427"/>
    <lineage>
        <taxon>Bacteria</taxon>
        <taxon>Bacillati</taxon>
        <taxon>Actinomycetota</taxon>
        <taxon>Actinomycetes</taxon>
        <taxon>Kitasatosporales</taxon>
        <taxon>Streptomycetaceae</taxon>
        <taxon>Streptomyces</taxon>
    </lineage>
</organism>
<dbReference type="SMART" id="SM01294">
    <property type="entry name" value="PKS_PP_betabranch"/>
    <property type="match status" value="1"/>
</dbReference>
<name>A0A7W7LT22_9ACTN</name>
<dbReference type="RefSeq" id="WP_246470483.1">
    <property type="nucleotide sequence ID" value="NZ_JACHJH010000011.1"/>
</dbReference>
<evidence type="ECO:0000256" key="1">
    <source>
        <dbReference type="ARBA" id="ARBA00022450"/>
    </source>
</evidence>
<comment type="caution">
    <text evidence="4">The sequence shown here is derived from an EMBL/GenBank/DDBJ whole genome shotgun (WGS) entry which is preliminary data.</text>
</comment>
<dbReference type="SUPFAM" id="SSF47336">
    <property type="entry name" value="ACP-like"/>
    <property type="match status" value="1"/>
</dbReference>
<reference evidence="4 5" key="1">
    <citation type="submission" date="2020-08" db="EMBL/GenBank/DDBJ databases">
        <title>Genomic Encyclopedia of Type Strains, Phase III (KMG-III): the genomes of soil and plant-associated and newly described type strains.</title>
        <authorList>
            <person name="Whitman W."/>
        </authorList>
    </citation>
    <scope>NUCLEOTIDE SEQUENCE [LARGE SCALE GENOMIC DNA]</scope>
    <source>
        <strain evidence="4 5">CECT 3266</strain>
    </source>
</reference>
<protein>
    <submittedName>
        <fullName evidence="4">Acyl carrier protein</fullName>
    </submittedName>
</protein>
<dbReference type="InterPro" id="IPR009081">
    <property type="entry name" value="PP-bd_ACP"/>
</dbReference>
<keyword evidence="5" id="KW-1185">Reference proteome</keyword>
<dbReference type="InterPro" id="IPR036736">
    <property type="entry name" value="ACP-like_sf"/>
</dbReference>
<keyword evidence="2" id="KW-0597">Phosphoprotein</keyword>
<evidence type="ECO:0000313" key="4">
    <source>
        <dbReference type="EMBL" id="MBB4895930.1"/>
    </source>
</evidence>
<dbReference type="PROSITE" id="PS50075">
    <property type="entry name" value="CARRIER"/>
    <property type="match status" value="1"/>
</dbReference>
<evidence type="ECO:0000313" key="5">
    <source>
        <dbReference type="Proteomes" id="UP000556084"/>
    </source>
</evidence>
<dbReference type="GO" id="GO:0031177">
    <property type="term" value="F:phosphopantetheine binding"/>
    <property type="evidence" value="ECO:0007669"/>
    <property type="project" value="InterPro"/>
</dbReference>
<dbReference type="Gene3D" id="1.10.1200.10">
    <property type="entry name" value="ACP-like"/>
    <property type="match status" value="1"/>
</dbReference>
<dbReference type="Pfam" id="PF00550">
    <property type="entry name" value="PP-binding"/>
    <property type="match status" value="1"/>
</dbReference>
<dbReference type="AlphaFoldDB" id="A0A7W7LT22"/>
<sequence>MTTSAPESTAQVVSSEEIRDMLLNLVASYLEQPVTDIRSDVKLLDYGLDSIFALTLCGDVEDEYGIEVKSTLAWDYPTIDAITGFLHEALSERV</sequence>
<dbReference type="Proteomes" id="UP000556084">
    <property type="component" value="Unassembled WGS sequence"/>
</dbReference>
<proteinExistence type="predicted"/>
<feature type="domain" description="Carrier" evidence="3">
    <location>
        <begin position="13"/>
        <end position="90"/>
    </location>
</feature>
<evidence type="ECO:0000256" key="2">
    <source>
        <dbReference type="ARBA" id="ARBA00022553"/>
    </source>
</evidence>
<accession>A0A7W7LT22</accession>
<keyword evidence="1" id="KW-0596">Phosphopantetheine</keyword>
<evidence type="ECO:0000259" key="3">
    <source>
        <dbReference type="PROSITE" id="PS50075"/>
    </source>
</evidence>
<dbReference type="GO" id="GO:0017000">
    <property type="term" value="P:antibiotic biosynthetic process"/>
    <property type="evidence" value="ECO:0007669"/>
    <property type="project" value="UniProtKB-ARBA"/>
</dbReference>
<dbReference type="EMBL" id="JACHJH010000011">
    <property type="protein sequence ID" value="MBB4895930.1"/>
    <property type="molecule type" value="Genomic_DNA"/>
</dbReference>
<dbReference type="SMART" id="SM00823">
    <property type="entry name" value="PKS_PP"/>
    <property type="match status" value="1"/>
</dbReference>